<feature type="region of interest" description="Disordered" evidence="1">
    <location>
        <begin position="1"/>
        <end position="25"/>
    </location>
</feature>
<dbReference type="AlphaFoldDB" id="A0AAV2ER55"/>
<accession>A0AAV2ER55</accession>
<dbReference type="EMBL" id="OZ034818">
    <property type="protein sequence ID" value="CAL1388198.1"/>
    <property type="molecule type" value="Genomic_DNA"/>
</dbReference>
<dbReference type="Proteomes" id="UP001497516">
    <property type="component" value="Chromosome 5"/>
</dbReference>
<gene>
    <name evidence="2" type="ORF">LTRI10_LOCUS29139</name>
</gene>
<keyword evidence="3" id="KW-1185">Reference proteome</keyword>
<feature type="region of interest" description="Disordered" evidence="1">
    <location>
        <begin position="47"/>
        <end position="115"/>
    </location>
</feature>
<organism evidence="2 3">
    <name type="scientific">Linum trigynum</name>
    <dbReference type="NCBI Taxonomy" id="586398"/>
    <lineage>
        <taxon>Eukaryota</taxon>
        <taxon>Viridiplantae</taxon>
        <taxon>Streptophyta</taxon>
        <taxon>Embryophyta</taxon>
        <taxon>Tracheophyta</taxon>
        <taxon>Spermatophyta</taxon>
        <taxon>Magnoliopsida</taxon>
        <taxon>eudicotyledons</taxon>
        <taxon>Gunneridae</taxon>
        <taxon>Pentapetalae</taxon>
        <taxon>rosids</taxon>
        <taxon>fabids</taxon>
        <taxon>Malpighiales</taxon>
        <taxon>Linaceae</taxon>
        <taxon>Linum</taxon>
    </lineage>
</organism>
<feature type="compositionally biased region" description="Polar residues" evidence="1">
    <location>
        <begin position="79"/>
        <end position="89"/>
    </location>
</feature>
<evidence type="ECO:0000256" key="1">
    <source>
        <dbReference type="SAM" id="MobiDB-lite"/>
    </source>
</evidence>
<evidence type="ECO:0000313" key="3">
    <source>
        <dbReference type="Proteomes" id="UP001497516"/>
    </source>
</evidence>
<evidence type="ECO:0000313" key="2">
    <source>
        <dbReference type="EMBL" id="CAL1388198.1"/>
    </source>
</evidence>
<protein>
    <submittedName>
        <fullName evidence="2">Uncharacterized protein</fullName>
    </submittedName>
</protein>
<reference evidence="2 3" key="1">
    <citation type="submission" date="2024-04" db="EMBL/GenBank/DDBJ databases">
        <authorList>
            <person name="Fracassetti M."/>
        </authorList>
    </citation>
    <scope>NUCLEOTIDE SEQUENCE [LARGE SCALE GENOMIC DNA]</scope>
</reference>
<proteinExistence type="predicted"/>
<name>A0AAV2ER55_9ROSI</name>
<sequence length="115" mass="12873">MSPPFPQAYTGQRNPLKIPTKTPCLPRSPLPPNPICYLISIFQQPVGRRKKDEAHYSPCRSAVEKSKMHPAPPPRRNPTFYTTAVTAARTQPRLRTATRTNEEIHRSPLDSSVAG</sequence>